<dbReference type="EMBL" id="MU825409">
    <property type="protein sequence ID" value="KAJ7390925.1"/>
    <property type="molecule type" value="Genomic_DNA"/>
</dbReference>
<dbReference type="FunFam" id="1.20.58.390:FF:000043">
    <property type="entry name" value="AcetylCholine Receptor"/>
    <property type="match status" value="1"/>
</dbReference>
<dbReference type="Pfam" id="PF02931">
    <property type="entry name" value="Neur_chan_LBD"/>
    <property type="match status" value="1"/>
</dbReference>
<dbReference type="SUPFAM" id="SSF63712">
    <property type="entry name" value="Nicotinic receptor ligand binding domain-like"/>
    <property type="match status" value="1"/>
</dbReference>
<dbReference type="InterPro" id="IPR018000">
    <property type="entry name" value="Neurotransmitter_ion_chnl_CS"/>
</dbReference>
<feature type="transmembrane region" description="Helical" evidence="6">
    <location>
        <begin position="161"/>
        <end position="184"/>
    </location>
</feature>
<dbReference type="Proteomes" id="UP001163046">
    <property type="component" value="Unassembled WGS sequence"/>
</dbReference>
<evidence type="ECO:0000256" key="3">
    <source>
        <dbReference type="ARBA" id="ARBA00022989"/>
    </source>
</evidence>
<dbReference type="AlphaFoldDB" id="A0A9X0A0V2"/>
<evidence type="ECO:0000256" key="4">
    <source>
        <dbReference type="ARBA" id="ARBA00023136"/>
    </source>
</evidence>
<keyword evidence="4 6" id="KW-0472">Membrane</keyword>
<evidence type="ECO:0000259" key="7">
    <source>
        <dbReference type="Pfam" id="PF02931"/>
    </source>
</evidence>
<dbReference type="OrthoDB" id="5975154at2759"/>
<evidence type="ECO:0000256" key="6">
    <source>
        <dbReference type="SAM" id="Phobius"/>
    </source>
</evidence>
<dbReference type="PROSITE" id="PS00236">
    <property type="entry name" value="NEUROTR_ION_CHANNEL"/>
    <property type="match status" value="1"/>
</dbReference>
<dbReference type="InterPro" id="IPR036719">
    <property type="entry name" value="Neuro-gated_channel_TM_sf"/>
</dbReference>
<dbReference type="InterPro" id="IPR006202">
    <property type="entry name" value="Neur_chan_lig-bd"/>
</dbReference>
<feature type="transmembrane region" description="Helical" evidence="6">
    <location>
        <begin position="102"/>
        <end position="125"/>
    </location>
</feature>
<dbReference type="InterPro" id="IPR006201">
    <property type="entry name" value="Neur_channel"/>
</dbReference>
<dbReference type="GO" id="GO:0005230">
    <property type="term" value="F:extracellular ligand-gated monoatomic ion channel activity"/>
    <property type="evidence" value="ECO:0007669"/>
    <property type="project" value="InterPro"/>
</dbReference>
<protein>
    <submittedName>
        <fullName evidence="9">Neuronal acetylcholine receptor subunit alpha-7</fullName>
    </submittedName>
</protein>
<dbReference type="Gene3D" id="1.20.58.390">
    <property type="entry name" value="Neurotransmitter-gated ion-channel transmembrane domain"/>
    <property type="match status" value="2"/>
</dbReference>
<reference evidence="9" key="1">
    <citation type="submission" date="2023-01" db="EMBL/GenBank/DDBJ databases">
        <title>Genome assembly of the deep-sea coral Lophelia pertusa.</title>
        <authorList>
            <person name="Herrera S."/>
            <person name="Cordes E."/>
        </authorList>
    </citation>
    <scope>NUCLEOTIDE SEQUENCE</scope>
    <source>
        <strain evidence="9">USNM1676648</strain>
        <tissue evidence="9">Polyp</tissue>
    </source>
</reference>
<dbReference type="InterPro" id="IPR006029">
    <property type="entry name" value="Neurotrans-gated_channel_TM"/>
</dbReference>
<dbReference type="Gene3D" id="2.70.170.10">
    <property type="entry name" value="Neurotransmitter-gated ion-channel ligand-binding domain"/>
    <property type="match status" value="1"/>
</dbReference>
<evidence type="ECO:0000259" key="8">
    <source>
        <dbReference type="Pfam" id="PF02932"/>
    </source>
</evidence>
<feature type="transmembrane region" description="Helical" evidence="6">
    <location>
        <begin position="132"/>
        <end position="149"/>
    </location>
</feature>
<dbReference type="InterPro" id="IPR036734">
    <property type="entry name" value="Neur_chan_lig-bd_sf"/>
</dbReference>
<feature type="domain" description="Neurotransmitter-gated ion-channel ligand-binding" evidence="7">
    <location>
        <begin position="2"/>
        <end position="98"/>
    </location>
</feature>
<evidence type="ECO:0000313" key="10">
    <source>
        <dbReference type="Proteomes" id="UP001163046"/>
    </source>
</evidence>
<evidence type="ECO:0000256" key="5">
    <source>
        <dbReference type="SAM" id="MobiDB-lite"/>
    </source>
</evidence>
<sequence>MYDGKVTWVVPMITMSSCQISVENFPLDEQMCKLTFGSWNYDITKLNITAARDTVFTQHYLANGEWELISATSERSLMSHFCCKAMVSGVSYVLHIRRLSQFYVTNFIMPCALISVLTLLVFFMPEDTGERMAVGVTILLSLAVFFLMVEEKMPVSENLPLIGKYYCCTIIEVSLALAAMCYVLRYVHHRSGAVPVWTRKYIIGYLGRVVFYKTDQAKAEQEQTPNAKPQTDHRVSRGTEENGKPARITVNKWRKPLHEKKPELPVAESRAVKILADNVKEQDKTDELQEEWELAANVLNRFLILLFLSSVVITLIAVFAVDTTFET</sequence>
<gene>
    <name evidence="9" type="primary">CHRNA7_3</name>
    <name evidence="9" type="ORF">OS493_020945</name>
</gene>
<dbReference type="PROSITE" id="PS51257">
    <property type="entry name" value="PROKAR_LIPOPROTEIN"/>
    <property type="match status" value="1"/>
</dbReference>
<dbReference type="InterPro" id="IPR038050">
    <property type="entry name" value="Neuro_actylchol_rec"/>
</dbReference>
<feature type="compositionally biased region" description="Basic and acidic residues" evidence="5">
    <location>
        <begin position="230"/>
        <end position="242"/>
    </location>
</feature>
<dbReference type="CDD" id="cd19051">
    <property type="entry name" value="LGIC_TM_cation"/>
    <property type="match status" value="1"/>
</dbReference>
<dbReference type="Pfam" id="PF02932">
    <property type="entry name" value="Neur_chan_memb"/>
    <property type="match status" value="1"/>
</dbReference>
<keyword evidence="9" id="KW-0675">Receptor</keyword>
<dbReference type="GO" id="GO:0004888">
    <property type="term" value="F:transmembrane signaling receptor activity"/>
    <property type="evidence" value="ECO:0007669"/>
    <property type="project" value="InterPro"/>
</dbReference>
<evidence type="ECO:0000256" key="1">
    <source>
        <dbReference type="ARBA" id="ARBA00004141"/>
    </source>
</evidence>
<dbReference type="SUPFAM" id="SSF90112">
    <property type="entry name" value="Neurotransmitter-gated ion-channel transmembrane pore"/>
    <property type="match status" value="1"/>
</dbReference>
<feature type="domain" description="Neurotransmitter-gated ion-channel transmembrane" evidence="8">
    <location>
        <begin position="108"/>
        <end position="315"/>
    </location>
</feature>
<evidence type="ECO:0000313" key="9">
    <source>
        <dbReference type="EMBL" id="KAJ7390925.1"/>
    </source>
</evidence>
<keyword evidence="2 6" id="KW-0812">Transmembrane</keyword>
<evidence type="ECO:0000256" key="2">
    <source>
        <dbReference type="ARBA" id="ARBA00022692"/>
    </source>
</evidence>
<dbReference type="GO" id="GO:0016020">
    <property type="term" value="C:membrane"/>
    <property type="evidence" value="ECO:0007669"/>
    <property type="project" value="UniProtKB-SubCell"/>
</dbReference>
<feature type="transmembrane region" description="Helical" evidence="6">
    <location>
        <begin position="302"/>
        <end position="321"/>
    </location>
</feature>
<organism evidence="9 10">
    <name type="scientific">Desmophyllum pertusum</name>
    <dbReference type="NCBI Taxonomy" id="174260"/>
    <lineage>
        <taxon>Eukaryota</taxon>
        <taxon>Metazoa</taxon>
        <taxon>Cnidaria</taxon>
        <taxon>Anthozoa</taxon>
        <taxon>Hexacorallia</taxon>
        <taxon>Scleractinia</taxon>
        <taxon>Caryophylliina</taxon>
        <taxon>Caryophylliidae</taxon>
        <taxon>Desmophyllum</taxon>
    </lineage>
</organism>
<proteinExistence type="predicted"/>
<feature type="region of interest" description="Disordered" evidence="5">
    <location>
        <begin position="220"/>
        <end position="242"/>
    </location>
</feature>
<keyword evidence="10" id="KW-1185">Reference proteome</keyword>
<keyword evidence="3 6" id="KW-1133">Transmembrane helix</keyword>
<accession>A0A9X0A0V2</accession>
<comment type="subcellular location">
    <subcellularLocation>
        <location evidence="1">Membrane</location>
        <topology evidence="1">Multi-pass membrane protein</topology>
    </subcellularLocation>
</comment>
<dbReference type="PANTHER" id="PTHR18945">
    <property type="entry name" value="NEUROTRANSMITTER GATED ION CHANNEL"/>
    <property type="match status" value="1"/>
</dbReference>
<comment type="caution">
    <text evidence="9">The sequence shown here is derived from an EMBL/GenBank/DDBJ whole genome shotgun (WGS) entry which is preliminary data.</text>
</comment>
<name>A0A9X0A0V2_9CNID</name>